<gene>
    <name evidence="9 13" type="primary">panB</name>
    <name evidence="13" type="ORF">HKX40_00240</name>
</gene>
<keyword evidence="13" id="KW-0489">Methyltransferase</keyword>
<comment type="catalytic activity">
    <reaction evidence="9">
        <text>(6R)-5,10-methylene-5,6,7,8-tetrahydrofolate + 3-methyl-2-oxobutanoate + H2O = 2-dehydropantoate + (6S)-5,6,7,8-tetrahydrofolate</text>
        <dbReference type="Rhea" id="RHEA:11824"/>
        <dbReference type="ChEBI" id="CHEBI:11561"/>
        <dbReference type="ChEBI" id="CHEBI:11851"/>
        <dbReference type="ChEBI" id="CHEBI:15377"/>
        <dbReference type="ChEBI" id="CHEBI:15636"/>
        <dbReference type="ChEBI" id="CHEBI:57453"/>
        <dbReference type="EC" id="2.1.2.11"/>
    </reaction>
</comment>
<dbReference type="GO" id="GO:0003864">
    <property type="term" value="F:3-methyl-2-oxobutanoate hydroxymethyltransferase activity"/>
    <property type="evidence" value="ECO:0007669"/>
    <property type="project" value="UniProtKB-UniRule"/>
</dbReference>
<dbReference type="SUPFAM" id="SSF51621">
    <property type="entry name" value="Phosphoenolpyruvate/pyruvate domain"/>
    <property type="match status" value="1"/>
</dbReference>
<feature type="binding site" evidence="9 11">
    <location>
        <begin position="49"/>
        <end position="50"/>
    </location>
    <ligand>
        <name>3-methyl-2-oxobutanoate</name>
        <dbReference type="ChEBI" id="CHEBI:11851"/>
    </ligand>
</feature>
<feature type="binding site" evidence="9 12">
    <location>
        <position position="49"/>
    </location>
    <ligand>
        <name>Mg(2+)</name>
        <dbReference type="ChEBI" id="CHEBI:18420"/>
    </ligand>
</feature>
<dbReference type="HAMAP" id="MF_00156">
    <property type="entry name" value="PanB"/>
    <property type="match status" value="1"/>
</dbReference>
<evidence type="ECO:0000256" key="12">
    <source>
        <dbReference type="PIRSR" id="PIRSR000388-3"/>
    </source>
</evidence>
<evidence type="ECO:0000256" key="2">
    <source>
        <dbReference type="ARBA" id="ARBA00008676"/>
    </source>
</evidence>
<dbReference type="Proteomes" id="UP000541421">
    <property type="component" value="Unassembled WGS sequence"/>
</dbReference>
<keyword evidence="14" id="KW-1185">Reference proteome</keyword>
<dbReference type="InterPro" id="IPR040442">
    <property type="entry name" value="Pyrv_kinase-like_dom_sf"/>
</dbReference>
<dbReference type="PIRSF" id="PIRSF000388">
    <property type="entry name" value="Pantoate_hydroxy_MeTrfase"/>
    <property type="match status" value="1"/>
</dbReference>
<dbReference type="PANTHER" id="PTHR20881:SF0">
    <property type="entry name" value="3-METHYL-2-OXOBUTANOATE HYDROXYMETHYLTRANSFERASE"/>
    <property type="match status" value="1"/>
</dbReference>
<evidence type="ECO:0000313" key="13">
    <source>
        <dbReference type="EMBL" id="NOL48568.1"/>
    </source>
</evidence>
<organism evidence="13 14">
    <name type="scientific">Pelistega europaea</name>
    <dbReference type="NCBI Taxonomy" id="106147"/>
    <lineage>
        <taxon>Bacteria</taxon>
        <taxon>Pseudomonadati</taxon>
        <taxon>Pseudomonadota</taxon>
        <taxon>Betaproteobacteria</taxon>
        <taxon>Burkholderiales</taxon>
        <taxon>Alcaligenaceae</taxon>
        <taxon>Pelistega</taxon>
    </lineage>
</organism>
<keyword evidence="5 9" id="KW-0808">Transferase</keyword>
<comment type="pathway">
    <text evidence="1 9">Cofactor biosynthesis; (R)-pantothenate biosynthesis; (R)-pantoate from 3-methyl-2-oxobutanoate: step 1/2.</text>
</comment>
<evidence type="ECO:0000256" key="10">
    <source>
        <dbReference type="PIRSR" id="PIRSR000388-1"/>
    </source>
</evidence>
<sequence length="276" mass="29768">MSTHVDIKRITIPQITAMKGQQKIVCLTSYSAPFARILDEFVDLILIGDSTAMVGYNMENTLAITVEQMAAHGAAVMRSTQQAAVVVDMPFGSYQESKEQAFRNAAHILQHSNVQAVKMEGGAFLADTTRFLTERGIPVMAHVGLMPQYFNTMGGFKAQGLSEEMAERIYNDAIAQAQAGAFAIVIEGSAESLARRITENVNIPTIGIGASPQCDGQILVAEDILNLSGPRIPKFAKQFADVGAVIREGVKAYAEEVRGGTFPTLDHCFGVKKGLK</sequence>
<dbReference type="NCBIfam" id="NF001452">
    <property type="entry name" value="PRK00311.1"/>
    <property type="match status" value="1"/>
</dbReference>
<evidence type="ECO:0000256" key="5">
    <source>
        <dbReference type="ARBA" id="ARBA00022679"/>
    </source>
</evidence>
<proteinExistence type="inferred from homology"/>
<dbReference type="AlphaFoldDB" id="A0A7Y4P4C5"/>
<dbReference type="FunFam" id="3.20.20.60:FF:000003">
    <property type="entry name" value="3-methyl-2-oxobutanoate hydroxymethyltransferase"/>
    <property type="match status" value="1"/>
</dbReference>
<dbReference type="NCBIfam" id="TIGR00222">
    <property type="entry name" value="panB"/>
    <property type="match status" value="1"/>
</dbReference>
<evidence type="ECO:0000313" key="14">
    <source>
        <dbReference type="Proteomes" id="UP000541421"/>
    </source>
</evidence>
<comment type="cofactor">
    <cofactor evidence="9 12">
        <name>Mg(2+)</name>
        <dbReference type="ChEBI" id="CHEBI:18420"/>
    </cofactor>
    <text evidence="9 12">Binds 1 Mg(2+) ion per subunit.</text>
</comment>
<dbReference type="GO" id="GO:0000287">
    <property type="term" value="F:magnesium ion binding"/>
    <property type="evidence" value="ECO:0007669"/>
    <property type="project" value="TreeGrafter"/>
</dbReference>
<feature type="active site" description="Proton acceptor" evidence="9 10">
    <location>
        <position position="187"/>
    </location>
</feature>
<dbReference type="GO" id="GO:0032259">
    <property type="term" value="P:methylation"/>
    <property type="evidence" value="ECO:0007669"/>
    <property type="project" value="UniProtKB-KW"/>
</dbReference>
<keyword evidence="9" id="KW-0963">Cytoplasm</keyword>
<evidence type="ECO:0000256" key="7">
    <source>
        <dbReference type="ARBA" id="ARBA00022842"/>
    </source>
</evidence>
<evidence type="ECO:0000256" key="6">
    <source>
        <dbReference type="ARBA" id="ARBA00022723"/>
    </source>
</evidence>
<comment type="similarity">
    <text evidence="2 9">Belongs to the PanB family.</text>
</comment>
<comment type="caution">
    <text evidence="13">The sequence shown here is derived from an EMBL/GenBank/DDBJ whole genome shotgun (WGS) entry which is preliminary data.</text>
</comment>
<dbReference type="InterPro" id="IPR015813">
    <property type="entry name" value="Pyrv/PenolPyrv_kinase-like_dom"/>
</dbReference>
<dbReference type="EMBL" id="JABGBO010000001">
    <property type="protein sequence ID" value="NOL48568.1"/>
    <property type="molecule type" value="Genomic_DNA"/>
</dbReference>
<evidence type="ECO:0000256" key="1">
    <source>
        <dbReference type="ARBA" id="ARBA00005033"/>
    </source>
</evidence>
<comment type="subcellular location">
    <subcellularLocation>
        <location evidence="9">Cytoplasm</location>
    </subcellularLocation>
</comment>
<reference evidence="13 14" key="1">
    <citation type="submission" date="2020-05" db="EMBL/GenBank/DDBJ databases">
        <authorList>
            <person name="Niu N."/>
        </authorList>
    </citation>
    <scope>NUCLEOTIDE SEQUENCE [LARGE SCALE GENOMIC DNA]</scope>
    <source>
        <strain evidence="13 14">LMG10982</strain>
    </source>
</reference>
<dbReference type="Pfam" id="PF02548">
    <property type="entry name" value="Pantoate_transf"/>
    <property type="match status" value="1"/>
</dbReference>
<dbReference type="InterPro" id="IPR003700">
    <property type="entry name" value="Pantoate_hydroxy_MeTrfase"/>
</dbReference>
<dbReference type="EC" id="2.1.2.11" evidence="9"/>
<feature type="binding site" evidence="9 11">
    <location>
        <position position="118"/>
    </location>
    <ligand>
        <name>3-methyl-2-oxobutanoate</name>
        <dbReference type="ChEBI" id="CHEBI:11851"/>
    </ligand>
</feature>
<dbReference type="GO" id="GO:0008168">
    <property type="term" value="F:methyltransferase activity"/>
    <property type="evidence" value="ECO:0007669"/>
    <property type="project" value="UniProtKB-KW"/>
</dbReference>
<keyword evidence="7 9" id="KW-0460">Magnesium</keyword>
<feature type="binding site" evidence="9 12">
    <location>
        <position position="88"/>
    </location>
    <ligand>
        <name>Mg(2+)</name>
        <dbReference type="ChEBI" id="CHEBI:18420"/>
    </ligand>
</feature>
<dbReference type="GO" id="GO:0015940">
    <property type="term" value="P:pantothenate biosynthetic process"/>
    <property type="evidence" value="ECO:0007669"/>
    <property type="project" value="UniProtKB-UniRule"/>
</dbReference>
<keyword evidence="6 9" id="KW-0479">Metal-binding</keyword>
<dbReference type="GO" id="GO:0005737">
    <property type="term" value="C:cytoplasm"/>
    <property type="evidence" value="ECO:0007669"/>
    <property type="project" value="UniProtKB-SubCell"/>
</dbReference>
<keyword evidence="4 9" id="KW-0566">Pantothenate biosynthesis</keyword>
<evidence type="ECO:0000256" key="8">
    <source>
        <dbReference type="ARBA" id="ARBA00056497"/>
    </source>
</evidence>
<evidence type="ECO:0000256" key="11">
    <source>
        <dbReference type="PIRSR" id="PIRSR000388-2"/>
    </source>
</evidence>
<evidence type="ECO:0000256" key="4">
    <source>
        <dbReference type="ARBA" id="ARBA00022655"/>
    </source>
</evidence>
<comment type="function">
    <text evidence="8 9">Catalyzes the reversible reaction in which hydroxymethyl group from 5,10-methylenetetrahydrofolate is transferred onto alpha-ketoisovalerate to form ketopantoate.</text>
</comment>
<dbReference type="Gene3D" id="3.20.20.60">
    <property type="entry name" value="Phosphoenolpyruvate-binding domains"/>
    <property type="match status" value="1"/>
</dbReference>
<dbReference type="CDD" id="cd06557">
    <property type="entry name" value="KPHMT-like"/>
    <property type="match status" value="1"/>
</dbReference>
<evidence type="ECO:0000256" key="3">
    <source>
        <dbReference type="ARBA" id="ARBA00011424"/>
    </source>
</evidence>
<name>A0A7Y4P4C5_9BURK</name>
<comment type="subunit">
    <text evidence="3 9">Homodecamer; pentamer of dimers.</text>
</comment>
<dbReference type="RefSeq" id="WP_171587559.1">
    <property type="nucleotide sequence ID" value="NZ_JABGBO010000001.1"/>
</dbReference>
<feature type="binding site" evidence="9 11">
    <location>
        <position position="88"/>
    </location>
    <ligand>
        <name>3-methyl-2-oxobutanoate</name>
        <dbReference type="ChEBI" id="CHEBI:11851"/>
    </ligand>
</feature>
<accession>A0A7Y4P4C5</accession>
<dbReference type="PANTHER" id="PTHR20881">
    <property type="entry name" value="3-METHYL-2-OXOBUTANOATE HYDROXYMETHYLTRANSFERASE"/>
    <property type="match status" value="1"/>
</dbReference>
<feature type="binding site" evidence="9 12">
    <location>
        <position position="120"/>
    </location>
    <ligand>
        <name>Mg(2+)</name>
        <dbReference type="ChEBI" id="CHEBI:18420"/>
    </ligand>
</feature>
<dbReference type="UniPathway" id="UPA00028">
    <property type="reaction ID" value="UER00003"/>
</dbReference>
<protein>
    <recommendedName>
        <fullName evidence="9">3-methyl-2-oxobutanoate hydroxymethyltransferase</fullName>
        <ecNumber evidence="9">2.1.2.11</ecNumber>
    </recommendedName>
    <alternativeName>
        <fullName evidence="9">Ketopantoate hydroxymethyltransferase</fullName>
        <shortName evidence="9">KPHMT</shortName>
    </alternativeName>
</protein>
<evidence type="ECO:0000256" key="9">
    <source>
        <dbReference type="HAMAP-Rule" id="MF_00156"/>
    </source>
</evidence>